<evidence type="ECO:0008006" key="3">
    <source>
        <dbReference type="Google" id="ProtNLM"/>
    </source>
</evidence>
<sequence>MGKRIVYCETCEREVELRRKNFDHKYHEILCLLIVTTISIGYFILKWTKKKNTCPYCETVFDIDNLPKKT</sequence>
<reference evidence="2" key="1">
    <citation type="journal article" date="2014" name="Front. Microbiol.">
        <title>High frequency of phylogenetically diverse reductive dehalogenase-homologous genes in deep subseafloor sedimentary metagenomes.</title>
        <authorList>
            <person name="Kawai M."/>
            <person name="Futagami T."/>
            <person name="Toyoda A."/>
            <person name="Takaki Y."/>
            <person name="Nishi S."/>
            <person name="Hori S."/>
            <person name="Arai W."/>
            <person name="Tsubouchi T."/>
            <person name="Morono Y."/>
            <person name="Uchiyama I."/>
            <person name="Ito T."/>
            <person name="Fujiyama A."/>
            <person name="Inagaki F."/>
            <person name="Takami H."/>
        </authorList>
    </citation>
    <scope>NUCLEOTIDE SEQUENCE</scope>
    <source>
        <strain evidence="2">Expedition CK06-06</strain>
    </source>
</reference>
<feature type="transmembrane region" description="Helical" evidence="1">
    <location>
        <begin position="26"/>
        <end position="45"/>
    </location>
</feature>
<dbReference type="AlphaFoldDB" id="X0SHV2"/>
<evidence type="ECO:0000256" key="1">
    <source>
        <dbReference type="SAM" id="Phobius"/>
    </source>
</evidence>
<gene>
    <name evidence="2" type="ORF">S01H1_08206</name>
</gene>
<evidence type="ECO:0000313" key="2">
    <source>
        <dbReference type="EMBL" id="GAF74701.1"/>
    </source>
</evidence>
<comment type="caution">
    <text evidence="2">The sequence shown here is derived from an EMBL/GenBank/DDBJ whole genome shotgun (WGS) entry which is preliminary data.</text>
</comment>
<keyword evidence="1" id="KW-1133">Transmembrane helix</keyword>
<dbReference type="EMBL" id="BARS01004212">
    <property type="protein sequence ID" value="GAF74701.1"/>
    <property type="molecule type" value="Genomic_DNA"/>
</dbReference>
<keyword evidence="1" id="KW-0472">Membrane</keyword>
<name>X0SHV2_9ZZZZ</name>
<organism evidence="2">
    <name type="scientific">marine sediment metagenome</name>
    <dbReference type="NCBI Taxonomy" id="412755"/>
    <lineage>
        <taxon>unclassified sequences</taxon>
        <taxon>metagenomes</taxon>
        <taxon>ecological metagenomes</taxon>
    </lineage>
</organism>
<accession>X0SHV2</accession>
<proteinExistence type="predicted"/>
<keyword evidence="1" id="KW-0812">Transmembrane</keyword>
<protein>
    <recommendedName>
        <fullName evidence="3">LITAF domain-containing protein</fullName>
    </recommendedName>
</protein>